<feature type="region of interest" description="Disordered" evidence="1">
    <location>
        <begin position="174"/>
        <end position="208"/>
    </location>
</feature>
<evidence type="ECO:0000313" key="3">
    <source>
        <dbReference type="Proteomes" id="UP000198287"/>
    </source>
</evidence>
<keyword evidence="3" id="KW-1185">Reference proteome</keyword>
<reference evidence="2 3" key="1">
    <citation type="submission" date="2015-12" db="EMBL/GenBank/DDBJ databases">
        <title>The genome of Folsomia candida.</title>
        <authorList>
            <person name="Faddeeva A."/>
            <person name="Derks M.F."/>
            <person name="Anvar Y."/>
            <person name="Smit S."/>
            <person name="Van Straalen N."/>
            <person name="Roelofs D."/>
        </authorList>
    </citation>
    <scope>NUCLEOTIDE SEQUENCE [LARGE SCALE GENOMIC DNA]</scope>
    <source>
        <strain evidence="2 3">VU population</strain>
        <tissue evidence="2">Whole body</tissue>
    </source>
</reference>
<dbReference type="AlphaFoldDB" id="A0A226E2U6"/>
<feature type="compositionally biased region" description="Polar residues" evidence="1">
    <location>
        <begin position="194"/>
        <end position="208"/>
    </location>
</feature>
<gene>
    <name evidence="2" type="ORF">Fcan01_13290</name>
</gene>
<dbReference type="EMBL" id="LNIX01000007">
    <property type="protein sequence ID" value="OXA52065.1"/>
    <property type="molecule type" value="Genomic_DNA"/>
</dbReference>
<dbReference type="Proteomes" id="UP000198287">
    <property type="component" value="Unassembled WGS sequence"/>
</dbReference>
<name>A0A226E2U6_FOLCA</name>
<comment type="caution">
    <text evidence="2">The sequence shown here is derived from an EMBL/GenBank/DDBJ whole genome shotgun (WGS) entry which is preliminary data.</text>
</comment>
<proteinExistence type="predicted"/>
<accession>A0A226E2U6</accession>
<organism evidence="2 3">
    <name type="scientific">Folsomia candida</name>
    <name type="common">Springtail</name>
    <dbReference type="NCBI Taxonomy" id="158441"/>
    <lineage>
        <taxon>Eukaryota</taxon>
        <taxon>Metazoa</taxon>
        <taxon>Ecdysozoa</taxon>
        <taxon>Arthropoda</taxon>
        <taxon>Hexapoda</taxon>
        <taxon>Collembola</taxon>
        <taxon>Entomobryomorpha</taxon>
        <taxon>Isotomoidea</taxon>
        <taxon>Isotomidae</taxon>
        <taxon>Proisotominae</taxon>
        <taxon>Folsomia</taxon>
    </lineage>
</organism>
<evidence type="ECO:0000313" key="2">
    <source>
        <dbReference type="EMBL" id="OXA52065.1"/>
    </source>
</evidence>
<evidence type="ECO:0000256" key="1">
    <source>
        <dbReference type="SAM" id="MobiDB-lite"/>
    </source>
</evidence>
<protein>
    <submittedName>
        <fullName evidence="2">Uncharacterized protein</fullName>
    </submittedName>
</protein>
<feature type="compositionally biased region" description="Polar residues" evidence="1">
    <location>
        <begin position="174"/>
        <end position="185"/>
    </location>
</feature>
<sequence length="208" mass="23218">MGSLLCQQEPSRHTAAADFHQNSFTPPPPTCLILIILVISFEIAPYHDINHTVHPSIHPCYYFQECCVFSCDCCCHAVCKIEMEASGKKSINKEEQVFGFEGMEASGESRGSNNAATVEKEADAQTNFRRLREREREELCCVTLNSCLIQRIILRFSDPTNKNNKWLLAGNRYTAPNQRPSSDSFPLSIGAHSPAQSSSSETKQKNST</sequence>